<dbReference type="RefSeq" id="WP_270046512.1">
    <property type="nucleotide sequence ID" value="NZ_JAPDOD010000096.1"/>
</dbReference>
<evidence type="ECO:0000256" key="3">
    <source>
        <dbReference type="ARBA" id="ARBA00023004"/>
    </source>
</evidence>
<keyword evidence="2" id="KW-0479">Metal-binding</keyword>
<accession>A0A9X3SBS7</accession>
<evidence type="ECO:0000256" key="2">
    <source>
        <dbReference type="ARBA" id="ARBA00022723"/>
    </source>
</evidence>
<evidence type="ECO:0000313" key="7">
    <source>
        <dbReference type="Proteomes" id="UP001149140"/>
    </source>
</evidence>
<keyword evidence="4" id="KW-0411">Iron-sulfur</keyword>
<evidence type="ECO:0000259" key="5">
    <source>
        <dbReference type="SMART" id="SM00704"/>
    </source>
</evidence>
<protein>
    <submittedName>
        <fullName evidence="6">CDGSH iron-sulfur domain-containing protein</fullName>
    </submittedName>
</protein>
<dbReference type="InterPro" id="IPR042216">
    <property type="entry name" value="MitoNEET_CISD"/>
</dbReference>
<dbReference type="GO" id="GO:0051537">
    <property type="term" value="F:2 iron, 2 sulfur cluster binding"/>
    <property type="evidence" value="ECO:0007669"/>
    <property type="project" value="UniProtKB-KW"/>
</dbReference>
<evidence type="ECO:0000256" key="1">
    <source>
        <dbReference type="ARBA" id="ARBA00022714"/>
    </source>
</evidence>
<evidence type="ECO:0000313" key="6">
    <source>
        <dbReference type="EMBL" id="MDA0167263.1"/>
    </source>
</evidence>
<keyword evidence="7" id="KW-1185">Reference proteome</keyword>
<feature type="domain" description="Iron-binding zinc finger CDGSH type" evidence="5">
    <location>
        <begin position="27"/>
        <end position="65"/>
    </location>
</feature>
<dbReference type="SMART" id="SM00704">
    <property type="entry name" value="ZnF_CDGSH"/>
    <property type="match status" value="1"/>
</dbReference>
<comment type="caution">
    <text evidence="6">The sequence shown here is derived from an EMBL/GenBank/DDBJ whole genome shotgun (WGS) entry which is preliminary data.</text>
</comment>
<dbReference type="InterPro" id="IPR018967">
    <property type="entry name" value="FeS-contain_CDGSH-typ"/>
</dbReference>
<gene>
    <name evidence="6" type="ORF">OM076_43790</name>
</gene>
<keyword evidence="3" id="KW-0408">Iron</keyword>
<name>A0A9X3SBS7_9ACTN</name>
<reference evidence="6" key="1">
    <citation type="submission" date="2022-10" db="EMBL/GenBank/DDBJ databases">
        <title>The WGS of Solirubrobacter ginsenosidimutans DSM 21036.</title>
        <authorList>
            <person name="Jiang Z."/>
        </authorList>
    </citation>
    <scope>NUCLEOTIDE SEQUENCE</scope>
    <source>
        <strain evidence="6">DSM 21036</strain>
    </source>
</reference>
<dbReference type="Proteomes" id="UP001149140">
    <property type="component" value="Unassembled WGS sequence"/>
</dbReference>
<keyword evidence="1" id="KW-0001">2Fe-2S</keyword>
<proteinExistence type="predicted"/>
<dbReference type="Pfam" id="PF09360">
    <property type="entry name" value="zf-CDGSH"/>
    <property type="match status" value="1"/>
</dbReference>
<dbReference type="GO" id="GO:0046872">
    <property type="term" value="F:metal ion binding"/>
    <property type="evidence" value="ECO:0007669"/>
    <property type="project" value="UniProtKB-KW"/>
</dbReference>
<sequence length="76" mass="8393">MADSDTVITPYRDGPLLVRGSFKLLDQDGDEIELGGREQTIALCRCGKSRLRPFCDGTHNVIRFRAPSNAENGRVS</sequence>
<evidence type="ECO:0000256" key="4">
    <source>
        <dbReference type="ARBA" id="ARBA00023014"/>
    </source>
</evidence>
<dbReference type="Gene3D" id="3.40.5.90">
    <property type="entry name" value="CDGSH iron-sulfur domain, mitoNEET-type"/>
    <property type="match status" value="1"/>
</dbReference>
<dbReference type="AlphaFoldDB" id="A0A9X3SBS7"/>
<dbReference type="EMBL" id="JAPDOD010000096">
    <property type="protein sequence ID" value="MDA0167263.1"/>
    <property type="molecule type" value="Genomic_DNA"/>
</dbReference>
<dbReference type="GO" id="GO:0005737">
    <property type="term" value="C:cytoplasm"/>
    <property type="evidence" value="ECO:0007669"/>
    <property type="project" value="UniProtKB-ARBA"/>
</dbReference>
<organism evidence="6 7">
    <name type="scientific">Solirubrobacter ginsenosidimutans</name>
    <dbReference type="NCBI Taxonomy" id="490573"/>
    <lineage>
        <taxon>Bacteria</taxon>
        <taxon>Bacillati</taxon>
        <taxon>Actinomycetota</taxon>
        <taxon>Thermoleophilia</taxon>
        <taxon>Solirubrobacterales</taxon>
        <taxon>Solirubrobacteraceae</taxon>
        <taxon>Solirubrobacter</taxon>
    </lineage>
</organism>